<evidence type="ECO:0000313" key="5">
    <source>
        <dbReference type="EMBL" id="CAE0290799.1"/>
    </source>
</evidence>
<dbReference type="AlphaFoldDB" id="A0A7S3MA46"/>
<dbReference type="Gene3D" id="1.10.238.10">
    <property type="entry name" value="EF-hand"/>
    <property type="match status" value="2"/>
</dbReference>
<evidence type="ECO:0000256" key="3">
    <source>
        <dbReference type="ARBA" id="ARBA00022837"/>
    </source>
</evidence>
<keyword evidence="2" id="KW-0677">Repeat</keyword>
<dbReference type="PROSITE" id="PS00018">
    <property type="entry name" value="EF_HAND_1"/>
    <property type="match status" value="1"/>
</dbReference>
<dbReference type="SUPFAM" id="SSF47473">
    <property type="entry name" value="EF-hand"/>
    <property type="match status" value="1"/>
</dbReference>
<dbReference type="InterPro" id="IPR002048">
    <property type="entry name" value="EF_hand_dom"/>
</dbReference>
<feature type="domain" description="EF-hand" evidence="4">
    <location>
        <begin position="232"/>
        <end position="267"/>
    </location>
</feature>
<keyword evidence="1" id="KW-0479">Metal-binding</keyword>
<dbReference type="InterPro" id="IPR018247">
    <property type="entry name" value="EF_Hand_1_Ca_BS"/>
</dbReference>
<reference evidence="5" key="1">
    <citation type="submission" date="2021-01" db="EMBL/GenBank/DDBJ databases">
        <authorList>
            <person name="Corre E."/>
            <person name="Pelletier E."/>
            <person name="Niang G."/>
            <person name="Scheremetjew M."/>
            <person name="Finn R."/>
            <person name="Kale V."/>
            <person name="Holt S."/>
            <person name="Cochrane G."/>
            <person name="Meng A."/>
            <person name="Brown T."/>
            <person name="Cohen L."/>
        </authorList>
    </citation>
    <scope>NUCLEOTIDE SEQUENCE</scope>
    <source>
        <strain evidence="5">CCAP 955/1</strain>
    </source>
</reference>
<evidence type="ECO:0000256" key="1">
    <source>
        <dbReference type="ARBA" id="ARBA00022723"/>
    </source>
</evidence>
<keyword evidence="3" id="KW-0106">Calcium</keyword>
<organism evidence="5">
    <name type="scientific">Spumella elongata</name>
    <dbReference type="NCBI Taxonomy" id="89044"/>
    <lineage>
        <taxon>Eukaryota</taxon>
        <taxon>Sar</taxon>
        <taxon>Stramenopiles</taxon>
        <taxon>Ochrophyta</taxon>
        <taxon>Chrysophyceae</taxon>
        <taxon>Chromulinales</taxon>
        <taxon>Chromulinaceae</taxon>
        <taxon>Spumella</taxon>
    </lineage>
</organism>
<dbReference type="PANTHER" id="PTHR34524">
    <property type="entry name" value="CALCYPHOSIN"/>
    <property type="match status" value="1"/>
</dbReference>
<dbReference type="InterPro" id="IPR011992">
    <property type="entry name" value="EF-hand-dom_pair"/>
</dbReference>
<gene>
    <name evidence="5" type="ORF">SELO1098_LOCUS19644</name>
</gene>
<dbReference type="InterPro" id="IPR051581">
    <property type="entry name" value="Ca-bind"/>
</dbReference>
<protein>
    <recommendedName>
        <fullName evidence="4">EF-hand domain-containing protein</fullName>
    </recommendedName>
</protein>
<name>A0A7S3MA46_9STRA</name>
<dbReference type="PANTHER" id="PTHR34524:SF6">
    <property type="entry name" value="CALCYPHOSINE LIKE"/>
    <property type="match status" value="1"/>
</dbReference>
<proteinExistence type="predicted"/>
<dbReference type="EMBL" id="HBIC01038354">
    <property type="protein sequence ID" value="CAE0290799.1"/>
    <property type="molecule type" value="Transcribed_RNA"/>
</dbReference>
<dbReference type="PROSITE" id="PS50222">
    <property type="entry name" value="EF_HAND_2"/>
    <property type="match status" value="1"/>
</dbReference>
<sequence length="333" mass="37691">MATKRTNRQLVYMSSAVNAEAIWLTVLPSRGRSNASGRFLAMGQPLTVQDSLQITHRQTNMYLTCDPAEKTATEFGVEYEAFADRSTVPGKLGLIVSEFKGLSTSQTLSKPDAPIFAWHFVASNDRSAAQDRRTLPPPATKDTILREVQDAVKARGVDAFWNLREFFQQVEKRTLSTGKIDREDLKACLLDWGINTSSHYLDTIVDLVDNTRLGLIDVREFLAVLRGPVSANRERLVEDIYHALDRNHERVVDIDEVTRHFHGEGHPLVTIGGLSEKDALAHLLKSFEVKGKAPKKVTYEKFFDYYADLSAAIEDDYYFEDILRSNWIGFFKK</sequence>
<dbReference type="GO" id="GO:0005509">
    <property type="term" value="F:calcium ion binding"/>
    <property type="evidence" value="ECO:0007669"/>
    <property type="project" value="InterPro"/>
</dbReference>
<evidence type="ECO:0000256" key="2">
    <source>
        <dbReference type="ARBA" id="ARBA00022737"/>
    </source>
</evidence>
<accession>A0A7S3MA46</accession>
<evidence type="ECO:0000259" key="4">
    <source>
        <dbReference type="PROSITE" id="PS50222"/>
    </source>
</evidence>